<dbReference type="InterPro" id="IPR027417">
    <property type="entry name" value="P-loop_NTPase"/>
</dbReference>
<dbReference type="AlphaFoldDB" id="A0AAX1UFX2"/>
<dbReference type="GO" id="GO:0006829">
    <property type="term" value="P:zinc ion transport"/>
    <property type="evidence" value="ECO:0007669"/>
    <property type="project" value="UniProtKB-KW"/>
</dbReference>
<protein>
    <submittedName>
        <fullName evidence="7">Metal ABC transporter ATP-binding protein</fullName>
    </submittedName>
</protein>
<reference evidence="7 8" key="1">
    <citation type="submission" date="2018-08" db="EMBL/GenBank/DDBJ databases">
        <title>Draft genome sequence of Rhodobacter sphaeroides FY.</title>
        <authorList>
            <person name="Rayyan A."/>
            <person name="Meyer T.E."/>
            <person name="Kyndt J.A."/>
        </authorList>
    </citation>
    <scope>NUCLEOTIDE SEQUENCE [LARGE SCALE GENOMIC DNA]</scope>
    <source>
        <strain evidence="7 8">FY</strain>
    </source>
</reference>
<proteinExistence type="predicted"/>
<dbReference type="InterPro" id="IPR003593">
    <property type="entry name" value="AAA+_ATPase"/>
</dbReference>
<dbReference type="RefSeq" id="WP_119001264.1">
    <property type="nucleotide sequence ID" value="NZ_QWGP01000034.1"/>
</dbReference>
<dbReference type="InterPro" id="IPR003439">
    <property type="entry name" value="ABC_transporter-like_ATP-bd"/>
</dbReference>
<dbReference type="PANTHER" id="PTHR42734:SF7">
    <property type="entry name" value="ATP-BINDING COMPONENT OF ABC TRANSPORTER-RELATED"/>
    <property type="match status" value="1"/>
</dbReference>
<dbReference type="InterPro" id="IPR050153">
    <property type="entry name" value="Metal_Ion_Import_ABC"/>
</dbReference>
<dbReference type="GO" id="GO:0016887">
    <property type="term" value="F:ATP hydrolysis activity"/>
    <property type="evidence" value="ECO:0007669"/>
    <property type="project" value="InterPro"/>
</dbReference>
<dbReference type="SMART" id="SM00382">
    <property type="entry name" value="AAA"/>
    <property type="match status" value="1"/>
</dbReference>
<dbReference type="Gene3D" id="3.40.50.300">
    <property type="entry name" value="P-loop containing nucleotide triphosphate hydrolases"/>
    <property type="match status" value="1"/>
</dbReference>
<dbReference type="InterPro" id="IPR017871">
    <property type="entry name" value="ABC_transporter-like_CS"/>
</dbReference>
<keyword evidence="1" id="KW-0813">Transport</keyword>
<evidence type="ECO:0000313" key="8">
    <source>
        <dbReference type="Proteomes" id="UP000266305"/>
    </source>
</evidence>
<evidence type="ECO:0000256" key="3">
    <source>
        <dbReference type="ARBA" id="ARBA00022840"/>
    </source>
</evidence>
<comment type="caution">
    <text evidence="7">The sequence shown here is derived from an EMBL/GenBank/DDBJ whole genome shotgun (WGS) entry which is preliminary data.</text>
</comment>
<evidence type="ECO:0000259" key="6">
    <source>
        <dbReference type="PROSITE" id="PS50893"/>
    </source>
</evidence>
<dbReference type="Pfam" id="PF00005">
    <property type="entry name" value="ABC_tran"/>
    <property type="match status" value="1"/>
</dbReference>
<accession>A0AAX1UFX2</accession>
<dbReference type="GO" id="GO:0005524">
    <property type="term" value="F:ATP binding"/>
    <property type="evidence" value="ECO:0007669"/>
    <property type="project" value="UniProtKB-KW"/>
</dbReference>
<dbReference type="Proteomes" id="UP000266305">
    <property type="component" value="Unassembled WGS sequence"/>
</dbReference>
<evidence type="ECO:0000256" key="2">
    <source>
        <dbReference type="ARBA" id="ARBA00022741"/>
    </source>
</evidence>
<keyword evidence="5" id="KW-0406">Ion transport</keyword>
<evidence type="ECO:0000256" key="1">
    <source>
        <dbReference type="ARBA" id="ARBA00022448"/>
    </source>
</evidence>
<gene>
    <name evidence="7" type="ORF">D1114_20345</name>
</gene>
<dbReference type="PROSITE" id="PS00211">
    <property type="entry name" value="ABC_TRANSPORTER_1"/>
    <property type="match status" value="1"/>
</dbReference>
<keyword evidence="2" id="KW-0547">Nucleotide-binding</keyword>
<evidence type="ECO:0000256" key="5">
    <source>
        <dbReference type="ARBA" id="ARBA00023065"/>
    </source>
</evidence>
<dbReference type="PANTHER" id="PTHR42734">
    <property type="entry name" value="METAL TRANSPORT SYSTEM ATP-BINDING PROTEIN TM_0124-RELATED"/>
    <property type="match status" value="1"/>
</dbReference>
<name>A0AAX1UFX2_CERSP</name>
<keyword evidence="4" id="KW-0864">Zinc transport</keyword>
<keyword evidence="3 7" id="KW-0067">ATP-binding</keyword>
<dbReference type="SUPFAM" id="SSF52540">
    <property type="entry name" value="P-loop containing nucleoside triphosphate hydrolases"/>
    <property type="match status" value="1"/>
</dbReference>
<sequence>MNAPAPVSTALQGPAVRFEGVGLRYGAARILDGIDLRAEPGRIHAVVGPNGGGKSSLLRCLMGQAPFSGTIALDWPAAPGRIGYVPQVVEFDRNLPMTVTDFLICFMARRPAFLRPRAGLRDRVALLLDRVGLAGKARRRMGDLSGGERQRVLLAQALDDGQGREPDLMVLDEPMAALDAVGAQVFETILTGLRDGGATLIWVEHDLAAVRRLADGVSAIDGQLLFQGAPQAELTPDRVLALFSHRRTQP</sequence>
<dbReference type="PROSITE" id="PS50893">
    <property type="entry name" value="ABC_TRANSPORTER_2"/>
    <property type="match status" value="1"/>
</dbReference>
<organism evidence="7 8">
    <name type="scientific">Cereibacter sphaeroides</name>
    <name type="common">Rhodobacter sphaeroides</name>
    <dbReference type="NCBI Taxonomy" id="1063"/>
    <lineage>
        <taxon>Bacteria</taxon>
        <taxon>Pseudomonadati</taxon>
        <taxon>Pseudomonadota</taxon>
        <taxon>Alphaproteobacteria</taxon>
        <taxon>Rhodobacterales</taxon>
        <taxon>Paracoccaceae</taxon>
        <taxon>Cereibacter</taxon>
    </lineage>
</organism>
<dbReference type="EMBL" id="QWGP01000034">
    <property type="protein sequence ID" value="RHZ91407.1"/>
    <property type="molecule type" value="Genomic_DNA"/>
</dbReference>
<feature type="domain" description="ABC transporter" evidence="6">
    <location>
        <begin position="16"/>
        <end position="247"/>
    </location>
</feature>
<evidence type="ECO:0000313" key="7">
    <source>
        <dbReference type="EMBL" id="RHZ91407.1"/>
    </source>
</evidence>
<evidence type="ECO:0000256" key="4">
    <source>
        <dbReference type="ARBA" id="ARBA00022906"/>
    </source>
</evidence>
<keyword evidence="4" id="KW-0862">Zinc</keyword>